<dbReference type="GO" id="GO:0016746">
    <property type="term" value="F:acyltransferase activity"/>
    <property type="evidence" value="ECO:0007669"/>
    <property type="project" value="UniProtKB-KW"/>
</dbReference>
<dbReference type="Gene3D" id="3.40.630.30">
    <property type="match status" value="1"/>
</dbReference>
<sequence>MALNIQPMQGSSIQLEPVVSEHKDALQKAADNPELWRYMPLIAAGSGFEHWFNECLAKQASGEQLTYVVRDKSSKKILGCTAYYDISLTHQRLVLGFSWYIKEAWNTIVNPEAKLLMLQQAFEQWDILRVEMGTNPENQRSYHAIVALGAQQEGYLRSHMKDHEGRLTDTILFSILQVEWPEVKQKLLKRIACRSGRLIIS</sequence>
<dbReference type="Proteomes" id="UP001595758">
    <property type="component" value="Unassembled WGS sequence"/>
</dbReference>
<evidence type="ECO:0000313" key="3">
    <source>
        <dbReference type="Proteomes" id="UP001595758"/>
    </source>
</evidence>
<feature type="domain" description="N-acetyltransferase" evidence="1">
    <location>
        <begin position="14"/>
        <end position="150"/>
    </location>
</feature>
<comment type="caution">
    <text evidence="2">The sequence shown here is derived from an EMBL/GenBank/DDBJ whole genome shotgun (WGS) entry which is preliminary data.</text>
</comment>
<name>A0ABV8CG63_9GAMM</name>
<keyword evidence="2" id="KW-0808">Transferase</keyword>
<organism evidence="2 3">
    <name type="scientific">Legionella dresdenensis</name>
    <dbReference type="NCBI Taxonomy" id="450200"/>
    <lineage>
        <taxon>Bacteria</taxon>
        <taxon>Pseudomonadati</taxon>
        <taxon>Pseudomonadota</taxon>
        <taxon>Gammaproteobacteria</taxon>
        <taxon>Legionellales</taxon>
        <taxon>Legionellaceae</taxon>
        <taxon>Legionella</taxon>
    </lineage>
</organism>
<keyword evidence="3" id="KW-1185">Reference proteome</keyword>
<dbReference type="PANTHER" id="PTHR43610:SF1">
    <property type="entry name" value="N-ACETYLTRANSFERASE DOMAIN-CONTAINING PROTEIN"/>
    <property type="match status" value="1"/>
</dbReference>
<gene>
    <name evidence="2" type="ORF">ACFORL_09530</name>
</gene>
<protein>
    <submittedName>
        <fullName evidence="2">GNAT family N-acetyltransferase</fullName>
        <ecNumber evidence="2">2.3.-.-</ecNumber>
    </submittedName>
</protein>
<accession>A0ABV8CG63</accession>
<dbReference type="Pfam" id="PF13302">
    <property type="entry name" value="Acetyltransf_3"/>
    <property type="match status" value="1"/>
</dbReference>
<reference evidence="3" key="1">
    <citation type="journal article" date="2019" name="Int. J. Syst. Evol. Microbiol.">
        <title>The Global Catalogue of Microorganisms (GCM) 10K type strain sequencing project: providing services to taxonomists for standard genome sequencing and annotation.</title>
        <authorList>
            <consortium name="The Broad Institute Genomics Platform"/>
            <consortium name="The Broad Institute Genome Sequencing Center for Infectious Disease"/>
            <person name="Wu L."/>
            <person name="Ma J."/>
        </authorList>
    </citation>
    <scope>NUCLEOTIDE SEQUENCE [LARGE SCALE GENOMIC DNA]</scope>
    <source>
        <strain evidence="3">CCUG 59858</strain>
    </source>
</reference>
<evidence type="ECO:0000313" key="2">
    <source>
        <dbReference type="EMBL" id="MFC3909310.1"/>
    </source>
</evidence>
<dbReference type="PANTHER" id="PTHR43610">
    <property type="entry name" value="BLL6696 PROTEIN"/>
    <property type="match status" value="1"/>
</dbReference>
<evidence type="ECO:0000259" key="1">
    <source>
        <dbReference type="Pfam" id="PF13302"/>
    </source>
</evidence>
<proteinExistence type="predicted"/>
<dbReference type="EMBL" id="JBHSAB010000023">
    <property type="protein sequence ID" value="MFC3909310.1"/>
    <property type="molecule type" value="Genomic_DNA"/>
</dbReference>
<dbReference type="InterPro" id="IPR016181">
    <property type="entry name" value="Acyl_CoA_acyltransferase"/>
</dbReference>
<dbReference type="InterPro" id="IPR000182">
    <property type="entry name" value="GNAT_dom"/>
</dbReference>
<keyword evidence="2" id="KW-0012">Acyltransferase</keyword>
<dbReference type="RefSeq" id="WP_382343409.1">
    <property type="nucleotide sequence ID" value="NZ_JBHSAB010000023.1"/>
</dbReference>
<dbReference type="SUPFAM" id="SSF55729">
    <property type="entry name" value="Acyl-CoA N-acyltransferases (Nat)"/>
    <property type="match status" value="1"/>
</dbReference>
<dbReference type="EC" id="2.3.-.-" evidence="2"/>